<accession>A0A0A9B6X8</accession>
<keyword evidence="1" id="KW-1133">Transmembrane helix</keyword>
<reference evidence="2" key="1">
    <citation type="submission" date="2014-09" db="EMBL/GenBank/DDBJ databases">
        <authorList>
            <person name="Magalhaes I.L.F."/>
            <person name="Oliveira U."/>
            <person name="Santos F.R."/>
            <person name="Vidigal T.H.D.A."/>
            <person name="Brescovit A.D."/>
            <person name="Santos A.J."/>
        </authorList>
    </citation>
    <scope>NUCLEOTIDE SEQUENCE</scope>
    <source>
        <tissue evidence="2">Shoot tissue taken approximately 20 cm above the soil surface</tissue>
    </source>
</reference>
<reference evidence="2" key="2">
    <citation type="journal article" date="2015" name="Data Brief">
        <title>Shoot transcriptome of the giant reed, Arundo donax.</title>
        <authorList>
            <person name="Barrero R.A."/>
            <person name="Guerrero F.D."/>
            <person name="Moolhuijzen P."/>
            <person name="Goolsby J.A."/>
            <person name="Tidwell J."/>
            <person name="Bellgard S.E."/>
            <person name="Bellgard M.I."/>
        </authorList>
    </citation>
    <scope>NUCLEOTIDE SEQUENCE</scope>
    <source>
        <tissue evidence="2">Shoot tissue taken approximately 20 cm above the soil surface</tissue>
    </source>
</reference>
<keyword evidence="1" id="KW-0812">Transmembrane</keyword>
<evidence type="ECO:0000256" key="1">
    <source>
        <dbReference type="SAM" id="Phobius"/>
    </source>
</evidence>
<dbReference type="EMBL" id="GBRH01239987">
    <property type="protein sequence ID" value="JAD57908.1"/>
    <property type="molecule type" value="Transcribed_RNA"/>
</dbReference>
<name>A0A0A9B6X8_ARUDO</name>
<proteinExistence type="predicted"/>
<protein>
    <submittedName>
        <fullName evidence="2">Uncharacterized protein</fullName>
    </submittedName>
</protein>
<keyword evidence="1" id="KW-0472">Membrane</keyword>
<sequence>MKHGFSPATRSPGQFVILPDWLTCLFTAALLCAVFLNEIIIYA</sequence>
<feature type="transmembrane region" description="Helical" evidence="1">
    <location>
        <begin position="21"/>
        <end position="42"/>
    </location>
</feature>
<dbReference type="AlphaFoldDB" id="A0A0A9B6X8"/>
<organism evidence="2">
    <name type="scientific">Arundo donax</name>
    <name type="common">Giant reed</name>
    <name type="synonym">Donax arundinaceus</name>
    <dbReference type="NCBI Taxonomy" id="35708"/>
    <lineage>
        <taxon>Eukaryota</taxon>
        <taxon>Viridiplantae</taxon>
        <taxon>Streptophyta</taxon>
        <taxon>Embryophyta</taxon>
        <taxon>Tracheophyta</taxon>
        <taxon>Spermatophyta</taxon>
        <taxon>Magnoliopsida</taxon>
        <taxon>Liliopsida</taxon>
        <taxon>Poales</taxon>
        <taxon>Poaceae</taxon>
        <taxon>PACMAD clade</taxon>
        <taxon>Arundinoideae</taxon>
        <taxon>Arundineae</taxon>
        <taxon>Arundo</taxon>
    </lineage>
</organism>
<evidence type="ECO:0000313" key="2">
    <source>
        <dbReference type="EMBL" id="JAD57908.1"/>
    </source>
</evidence>